<reference evidence="2" key="1">
    <citation type="submission" date="2018-06" db="EMBL/GenBank/DDBJ databases">
        <authorList>
            <person name="Zhirakovskaya E."/>
        </authorList>
    </citation>
    <scope>NUCLEOTIDE SEQUENCE</scope>
</reference>
<name>A0A3B0XLD7_9ZZZZ</name>
<dbReference type="SMART" id="SM00731">
    <property type="entry name" value="SprT"/>
    <property type="match status" value="1"/>
</dbReference>
<proteinExistence type="predicted"/>
<dbReference type="PANTHER" id="PTHR38773">
    <property type="entry name" value="PROTEIN SPRT"/>
    <property type="match status" value="1"/>
</dbReference>
<dbReference type="GO" id="GO:0006950">
    <property type="term" value="P:response to stress"/>
    <property type="evidence" value="ECO:0007669"/>
    <property type="project" value="UniProtKB-ARBA"/>
</dbReference>
<accession>A0A3B0XLD7</accession>
<protein>
    <recommendedName>
        <fullName evidence="1">SprT-like domain-containing protein</fullName>
    </recommendedName>
</protein>
<dbReference type="InterPro" id="IPR006640">
    <property type="entry name" value="SprT-like_domain"/>
</dbReference>
<feature type="non-terminal residue" evidence="2">
    <location>
        <position position="1"/>
    </location>
</feature>
<gene>
    <name evidence="2" type="ORF">MNBD_GAMMA07-1005</name>
</gene>
<evidence type="ECO:0000259" key="1">
    <source>
        <dbReference type="SMART" id="SM00731"/>
    </source>
</evidence>
<dbReference type="Pfam" id="PF10263">
    <property type="entry name" value="SprT-like"/>
    <property type="match status" value="1"/>
</dbReference>
<evidence type="ECO:0000313" key="2">
    <source>
        <dbReference type="EMBL" id="VAW56984.1"/>
    </source>
</evidence>
<organism evidence="2">
    <name type="scientific">hydrothermal vent metagenome</name>
    <dbReference type="NCBI Taxonomy" id="652676"/>
    <lineage>
        <taxon>unclassified sequences</taxon>
        <taxon>metagenomes</taxon>
        <taxon>ecological metagenomes</taxon>
    </lineage>
</organism>
<dbReference type="PANTHER" id="PTHR38773:SF1">
    <property type="entry name" value="PROTEIN SPRT"/>
    <property type="match status" value="1"/>
</dbReference>
<dbReference type="EMBL" id="UOFF01000313">
    <property type="protein sequence ID" value="VAW56984.1"/>
    <property type="molecule type" value="Genomic_DNA"/>
</dbReference>
<sequence>ANRQLDLSLINIDIRFDLKGRSSGMFVVSRNKAYIRYNEMVFAKFFEDALMNTVAHEVAHYVVHELWGIRNVKPHGREWKQVMAVFNVAADVTSSYDVSDLPLRRQLQHDYTCDCMSHQLSTTRHNKVQNKKAVYKCKKCKQTLTWHNEIKVPENARV</sequence>
<dbReference type="AlphaFoldDB" id="A0A3B0XLD7"/>
<feature type="domain" description="SprT-like" evidence="1">
    <location>
        <begin position="1"/>
        <end position="147"/>
    </location>
</feature>